<comment type="cofactor">
    <cofactor evidence="1">
        <name>FAD</name>
        <dbReference type="ChEBI" id="CHEBI:57692"/>
    </cofactor>
</comment>
<dbReference type="EMBL" id="JBHSTI010000008">
    <property type="protein sequence ID" value="MFC6238140.1"/>
    <property type="molecule type" value="Genomic_DNA"/>
</dbReference>
<dbReference type="Pfam" id="PF01565">
    <property type="entry name" value="FAD_binding_4"/>
    <property type="match status" value="1"/>
</dbReference>
<comment type="caution">
    <text evidence="7">The sequence shown here is derived from an EMBL/GenBank/DDBJ whole genome shotgun (WGS) entry which is preliminary data.</text>
</comment>
<dbReference type="InterPro" id="IPR016169">
    <property type="entry name" value="FAD-bd_PCMH_sub2"/>
</dbReference>
<dbReference type="InterPro" id="IPR016164">
    <property type="entry name" value="FAD-linked_Oxase-like_C"/>
</dbReference>
<dbReference type="SUPFAM" id="SSF56176">
    <property type="entry name" value="FAD-binding/transporter-associated domain-like"/>
    <property type="match status" value="1"/>
</dbReference>
<dbReference type="RefSeq" id="WP_386766086.1">
    <property type="nucleotide sequence ID" value="NZ_JBHSTI010000008.1"/>
</dbReference>
<accession>A0ABW1T1Z1</accession>
<dbReference type="InterPro" id="IPR016167">
    <property type="entry name" value="FAD-bd_PCMH_sub1"/>
</dbReference>
<dbReference type="InterPro" id="IPR016166">
    <property type="entry name" value="FAD-bd_PCMH"/>
</dbReference>
<proteinExistence type="inferred from homology"/>
<feature type="domain" description="FAD-binding PCMH-type" evidence="6">
    <location>
        <begin position="35"/>
        <end position="206"/>
    </location>
</feature>
<dbReference type="Pfam" id="PF08031">
    <property type="entry name" value="BBE"/>
    <property type="match status" value="1"/>
</dbReference>
<dbReference type="PANTHER" id="PTHR42973">
    <property type="entry name" value="BINDING OXIDOREDUCTASE, PUTATIVE (AFU_ORTHOLOGUE AFUA_1G17690)-RELATED"/>
    <property type="match status" value="1"/>
</dbReference>
<name>A0ABW1T1Z1_9ACTN</name>
<evidence type="ECO:0000313" key="8">
    <source>
        <dbReference type="Proteomes" id="UP001596138"/>
    </source>
</evidence>
<keyword evidence="5" id="KW-0560">Oxidoreductase</keyword>
<evidence type="ECO:0000259" key="6">
    <source>
        <dbReference type="PROSITE" id="PS51387"/>
    </source>
</evidence>
<keyword evidence="8" id="KW-1185">Reference proteome</keyword>
<evidence type="ECO:0000256" key="5">
    <source>
        <dbReference type="ARBA" id="ARBA00023002"/>
    </source>
</evidence>
<protein>
    <submittedName>
        <fullName evidence="7">FAD-binding oxidoreductase</fullName>
    </submittedName>
</protein>
<evidence type="ECO:0000256" key="2">
    <source>
        <dbReference type="ARBA" id="ARBA00005466"/>
    </source>
</evidence>
<dbReference type="SUPFAM" id="SSF55103">
    <property type="entry name" value="FAD-linked oxidases, C-terminal domain"/>
    <property type="match status" value="1"/>
</dbReference>
<dbReference type="PROSITE" id="PS00862">
    <property type="entry name" value="OX2_COVAL_FAD"/>
    <property type="match status" value="1"/>
</dbReference>
<dbReference type="InterPro" id="IPR012951">
    <property type="entry name" value="BBE"/>
</dbReference>
<reference evidence="8" key="1">
    <citation type="journal article" date="2019" name="Int. J. Syst. Evol. Microbiol.">
        <title>The Global Catalogue of Microorganisms (GCM) 10K type strain sequencing project: providing services to taxonomists for standard genome sequencing and annotation.</title>
        <authorList>
            <consortium name="The Broad Institute Genomics Platform"/>
            <consortium name="The Broad Institute Genome Sequencing Center for Infectious Disease"/>
            <person name="Wu L."/>
            <person name="Ma J."/>
        </authorList>
    </citation>
    <scope>NUCLEOTIDE SEQUENCE [LARGE SCALE GENOMIC DNA]</scope>
    <source>
        <strain evidence="8">CGMCC 4.7317</strain>
    </source>
</reference>
<dbReference type="InterPro" id="IPR050416">
    <property type="entry name" value="FAD-linked_Oxidoreductase"/>
</dbReference>
<dbReference type="PANTHER" id="PTHR42973:SF39">
    <property type="entry name" value="FAD-BINDING PCMH-TYPE DOMAIN-CONTAINING PROTEIN"/>
    <property type="match status" value="1"/>
</dbReference>
<organism evidence="7 8">
    <name type="scientific">Longivirga aurantiaca</name>
    <dbReference type="NCBI Taxonomy" id="1837743"/>
    <lineage>
        <taxon>Bacteria</taxon>
        <taxon>Bacillati</taxon>
        <taxon>Actinomycetota</taxon>
        <taxon>Actinomycetes</taxon>
        <taxon>Sporichthyales</taxon>
        <taxon>Sporichthyaceae</taxon>
        <taxon>Longivirga</taxon>
    </lineage>
</organism>
<keyword evidence="3" id="KW-0285">Flavoprotein</keyword>
<evidence type="ECO:0000256" key="4">
    <source>
        <dbReference type="ARBA" id="ARBA00022827"/>
    </source>
</evidence>
<dbReference type="Gene3D" id="3.40.462.20">
    <property type="match status" value="1"/>
</dbReference>
<dbReference type="PROSITE" id="PS51387">
    <property type="entry name" value="FAD_PCMH"/>
    <property type="match status" value="1"/>
</dbReference>
<dbReference type="Gene3D" id="3.30.465.10">
    <property type="match status" value="1"/>
</dbReference>
<dbReference type="InterPro" id="IPR036318">
    <property type="entry name" value="FAD-bd_PCMH-like_sf"/>
</dbReference>
<keyword evidence="4" id="KW-0274">FAD</keyword>
<dbReference type="Gene3D" id="3.30.43.10">
    <property type="entry name" value="Uridine Diphospho-n-acetylenolpyruvylglucosamine Reductase, domain 2"/>
    <property type="match status" value="1"/>
</dbReference>
<evidence type="ECO:0000313" key="7">
    <source>
        <dbReference type="EMBL" id="MFC6238140.1"/>
    </source>
</evidence>
<gene>
    <name evidence="7" type="ORF">ACFQGU_09635</name>
</gene>
<dbReference type="Proteomes" id="UP001596138">
    <property type="component" value="Unassembled WGS sequence"/>
</dbReference>
<evidence type="ECO:0000256" key="3">
    <source>
        <dbReference type="ARBA" id="ARBA00022630"/>
    </source>
</evidence>
<sequence>MLQEAIQDLRGRTRGEVIEPAGGGYEAAREAYNAMASGRPVVIFRPADLTDIVTAVRWAAGSDLPIGVRGGGHSVAGHSSPDGALLVDLSRWRGATVDPATRTADALAGSRLMDLDAATFAYGLAAPSGTFIDTGIGGLTLSGGISWLLSSEGYACDALIGAQLVTADGDVLEVDEEHEPELLWGLRGGGGNFGVVTRLRYALTEVPAMFGGRLRFRGSSLRDSILRTFEVEASAPDELVLAMVAWRAEDGSPSISVNVGWRGDPESGMAAVSALATHPACYESDLKPMNWLQQQTLYQPIPFGLRQYWKGHLIGQLDETLADALIASASEASDESFALVELIHGRAHRIPESHAAFGGRSAVANVTALAIWEDAADDAAEIAWARRFADRVSPLSLRGGGYLNYPEIDQTASRVAAAYPPDSWARLRGLKRRLDPHNRFRFNANIPPADA</sequence>
<dbReference type="InterPro" id="IPR006093">
    <property type="entry name" value="Oxy_OxRdtase_FAD_BS"/>
</dbReference>
<comment type="similarity">
    <text evidence="2">Belongs to the oxygen-dependent FAD-linked oxidoreductase family.</text>
</comment>
<evidence type="ECO:0000256" key="1">
    <source>
        <dbReference type="ARBA" id="ARBA00001974"/>
    </source>
</evidence>
<dbReference type="InterPro" id="IPR006094">
    <property type="entry name" value="Oxid_FAD_bind_N"/>
</dbReference>